<evidence type="ECO:0000313" key="2">
    <source>
        <dbReference type="Proteomes" id="UP000003994"/>
    </source>
</evidence>
<protein>
    <submittedName>
        <fullName evidence="1">Uncharacterized protein</fullName>
    </submittedName>
</protein>
<dbReference type="STRING" id="883077.HMPREF9241_01673"/>
<gene>
    <name evidence="1" type="ORF">HMPREF9241_01673</name>
</gene>
<organism evidence="1 2">
    <name type="scientific">Schaalia turicensis ACS-279-V-Col4</name>
    <dbReference type="NCBI Taxonomy" id="883077"/>
    <lineage>
        <taxon>Bacteria</taxon>
        <taxon>Bacillati</taxon>
        <taxon>Actinomycetota</taxon>
        <taxon>Actinomycetes</taxon>
        <taxon>Actinomycetales</taxon>
        <taxon>Actinomycetaceae</taxon>
        <taxon>Schaalia</taxon>
    </lineage>
</organism>
<dbReference type="AlphaFoldDB" id="K0YMM1"/>
<dbReference type="EMBL" id="AGWQ01000010">
    <property type="protein sequence ID" value="EJZ84897.1"/>
    <property type="molecule type" value="Genomic_DNA"/>
</dbReference>
<comment type="caution">
    <text evidence="1">The sequence shown here is derived from an EMBL/GenBank/DDBJ whole genome shotgun (WGS) entry which is preliminary data.</text>
</comment>
<evidence type="ECO:0000313" key="1">
    <source>
        <dbReference type="EMBL" id="EJZ84897.1"/>
    </source>
</evidence>
<accession>K0YMM1</accession>
<reference evidence="1 2" key="1">
    <citation type="submission" date="2012-07" db="EMBL/GenBank/DDBJ databases">
        <title>The Genome Sequence of Actinomyces turicensis ACS-279-V-COL4.</title>
        <authorList>
            <consortium name="The Broad Institute Genome Sequencing Platform"/>
            <person name="Earl A."/>
            <person name="Ward D."/>
            <person name="Feldgarden M."/>
            <person name="Gevers D."/>
            <person name="Saerens B."/>
            <person name="Vaneechoutte M."/>
            <person name="Walker B."/>
            <person name="Young S.K."/>
            <person name="Zeng Q."/>
            <person name="Gargeya S."/>
            <person name="Fitzgerald M."/>
            <person name="Haas B."/>
            <person name="Abouelleil A."/>
            <person name="Alvarado L."/>
            <person name="Arachchi H.M."/>
            <person name="Berlin A."/>
            <person name="Chapman S.B."/>
            <person name="Goldberg J."/>
            <person name="Griggs A."/>
            <person name="Gujja S."/>
            <person name="Hansen M."/>
            <person name="Howarth C."/>
            <person name="Imamovic A."/>
            <person name="Larimer J."/>
            <person name="McCowen C."/>
            <person name="Montmayeur A."/>
            <person name="Murphy C."/>
            <person name="Neiman D."/>
            <person name="Pearson M."/>
            <person name="Priest M."/>
            <person name="Roberts A."/>
            <person name="Saif S."/>
            <person name="Shea T."/>
            <person name="Sisk P."/>
            <person name="Sykes S."/>
            <person name="Wortman J."/>
            <person name="Nusbaum C."/>
            <person name="Birren B."/>
        </authorList>
    </citation>
    <scope>NUCLEOTIDE SEQUENCE [LARGE SCALE GENOMIC DNA]</scope>
    <source>
        <strain evidence="1 2">ACS-279-V-Col4</strain>
    </source>
</reference>
<keyword evidence="2" id="KW-1185">Reference proteome</keyword>
<sequence length="174" mass="19155">MEGERKESHEKSYTTKLALQAIHTLGEAFECGARPRKVGSQEPETGEPSARPDCMFCGYGGGKVNADRNTEITQIVHDFAVRLSDEGIAPDNQILTDHADCSTCQWVFYHKSQALEALDHLCGCGFEVRVSDDRKVYMPIPTVDVKPFWLIFVGVRPEEASAYVSCSPVGGGTR</sequence>
<dbReference type="Proteomes" id="UP000003994">
    <property type="component" value="Unassembled WGS sequence"/>
</dbReference>
<proteinExistence type="predicted"/>
<dbReference type="HOGENOM" id="CLU_1536852_0_0_11"/>
<name>K0YMM1_9ACTO</name>
<dbReference type="PATRIC" id="fig|883077.3.peg.1689"/>